<name>A0A077ZP42_TRITR</name>
<reference evidence="1" key="1">
    <citation type="submission" date="2014-01" db="EMBL/GenBank/DDBJ databases">
        <authorList>
            <person name="Aslett M."/>
        </authorList>
    </citation>
    <scope>NUCLEOTIDE SEQUENCE</scope>
</reference>
<accession>A0A077ZP42</accession>
<dbReference type="AlphaFoldDB" id="A0A077ZP42"/>
<evidence type="ECO:0000313" key="1">
    <source>
        <dbReference type="EMBL" id="CDW60480.1"/>
    </source>
</evidence>
<dbReference type="EMBL" id="HG807126">
    <property type="protein sequence ID" value="CDW60480.1"/>
    <property type="molecule type" value="Genomic_DNA"/>
</dbReference>
<reference evidence="1" key="2">
    <citation type="submission" date="2014-03" db="EMBL/GenBank/DDBJ databases">
        <title>The whipworm genome and dual-species transcriptomics of an intimate host-pathogen interaction.</title>
        <authorList>
            <person name="Foth B.J."/>
            <person name="Tsai I.J."/>
            <person name="Reid A.J."/>
            <person name="Bancroft A.J."/>
            <person name="Nichol S."/>
            <person name="Tracey A."/>
            <person name="Holroyd N."/>
            <person name="Cotton J.A."/>
            <person name="Stanley E.J."/>
            <person name="Zarowiecki M."/>
            <person name="Liu J.Z."/>
            <person name="Huckvale T."/>
            <person name="Cooper P.J."/>
            <person name="Grencis R.K."/>
            <person name="Berriman M."/>
        </authorList>
    </citation>
    <scope>NUCLEOTIDE SEQUENCE [LARGE SCALE GENOMIC DNA]</scope>
</reference>
<protein>
    <submittedName>
        <fullName evidence="1">Uncharacterized protein</fullName>
    </submittedName>
</protein>
<gene>
    <name evidence="1" type="ORF">TTRE_0000886101</name>
</gene>
<evidence type="ECO:0000313" key="2">
    <source>
        <dbReference type="Proteomes" id="UP000030665"/>
    </source>
</evidence>
<sequence length="99" mass="10630">MGALTRKIVSKAYTAAQKVKKKVVQPDGATTNQEVIECQTRTEEPNGEEIKDAAESRVACSTGEEAVAVQEPPGENVTIEMEVETISCTDSSVIAKEMD</sequence>
<dbReference type="Proteomes" id="UP000030665">
    <property type="component" value="Unassembled WGS sequence"/>
</dbReference>
<organism evidence="1 2">
    <name type="scientific">Trichuris trichiura</name>
    <name type="common">Whipworm</name>
    <name type="synonym">Trichocephalus trichiurus</name>
    <dbReference type="NCBI Taxonomy" id="36087"/>
    <lineage>
        <taxon>Eukaryota</taxon>
        <taxon>Metazoa</taxon>
        <taxon>Ecdysozoa</taxon>
        <taxon>Nematoda</taxon>
        <taxon>Enoplea</taxon>
        <taxon>Dorylaimia</taxon>
        <taxon>Trichinellida</taxon>
        <taxon>Trichuridae</taxon>
        <taxon>Trichuris</taxon>
    </lineage>
</organism>
<keyword evidence="2" id="KW-1185">Reference proteome</keyword>
<proteinExistence type="predicted"/>